<reference evidence="5" key="1">
    <citation type="submission" date="2022-07" db="EMBL/GenBank/DDBJ databases">
        <title>Diversity of ethanolamine utilization by human commensal Escherichia coli.</title>
        <authorList>
            <person name="Jubelin G."/>
        </authorList>
    </citation>
    <scope>NUCLEOTIDE SEQUENCE</scope>
    <source>
        <strain evidence="5">S1</strain>
    </source>
</reference>
<proteinExistence type="predicted"/>
<name>A0AAW5MVN7_9ESCH</name>
<dbReference type="InterPro" id="IPR018060">
    <property type="entry name" value="HTH_AraC"/>
</dbReference>
<evidence type="ECO:0000256" key="1">
    <source>
        <dbReference type="ARBA" id="ARBA00023015"/>
    </source>
</evidence>
<evidence type="ECO:0000256" key="3">
    <source>
        <dbReference type="ARBA" id="ARBA00023163"/>
    </source>
</evidence>
<evidence type="ECO:0000259" key="4">
    <source>
        <dbReference type="PROSITE" id="PS01124"/>
    </source>
</evidence>
<dbReference type="EMBL" id="JANPXH010001695">
    <property type="protein sequence ID" value="MCR6679730.1"/>
    <property type="molecule type" value="Genomic_DNA"/>
</dbReference>
<organism evidence="5 6">
    <name type="scientific">Escherichia marmotae</name>
    <dbReference type="NCBI Taxonomy" id="1499973"/>
    <lineage>
        <taxon>Bacteria</taxon>
        <taxon>Pseudomonadati</taxon>
        <taxon>Pseudomonadota</taxon>
        <taxon>Gammaproteobacteria</taxon>
        <taxon>Enterobacterales</taxon>
        <taxon>Enterobacteriaceae</taxon>
        <taxon>Escherichia</taxon>
    </lineage>
</organism>
<evidence type="ECO:0000313" key="5">
    <source>
        <dbReference type="EMBL" id="MCR6679730.1"/>
    </source>
</evidence>
<keyword evidence="2" id="KW-0238">DNA-binding</keyword>
<dbReference type="InterPro" id="IPR050204">
    <property type="entry name" value="AraC_XylS_family_regulators"/>
</dbReference>
<dbReference type="GO" id="GO:0043565">
    <property type="term" value="F:sequence-specific DNA binding"/>
    <property type="evidence" value="ECO:0007669"/>
    <property type="project" value="InterPro"/>
</dbReference>
<dbReference type="Proteomes" id="UP001206878">
    <property type="component" value="Unassembled WGS sequence"/>
</dbReference>
<gene>
    <name evidence="5" type="ORF">NVV43_30490</name>
</gene>
<evidence type="ECO:0000313" key="6">
    <source>
        <dbReference type="Proteomes" id="UP001206878"/>
    </source>
</evidence>
<protein>
    <submittedName>
        <fullName evidence="5">AraC family transcriptional regulator</fullName>
    </submittedName>
</protein>
<evidence type="ECO:0000256" key="2">
    <source>
        <dbReference type="ARBA" id="ARBA00023125"/>
    </source>
</evidence>
<feature type="domain" description="HTH araC/xylS-type" evidence="4">
    <location>
        <begin position="2"/>
        <end position="61"/>
    </location>
</feature>
<dbReference type="SUPFAM" id="SSF46689">
    <property type="entry name" value="Homeodomain-like"/>
    <property type="match status" value="1"/>
</dbReference>
<sequence>MRTAMEYLADQPARNVGLDELAAAAGIGKFRLIRLCKERTGLPPHALQVAHRLRTARRLLE</sequence>
<accession>A0AAW5MVN7</accession>
<keyword evidence="1" id="KW-0805">Transcription regulation</keyword>
<dbReference type="PANTHER" id="PTHR46796">
    <property type="entry name" value="HTH-TYPE TRANSCRIPTIONAL ACTIVATOR RHAS-RELATED"/>
    <property type="match status" value="1"/>
</dbReference>
<dbReference type="GO" id="GO:0003700">
    <property type="term" value="F:DNA-binding transcription factor activity"/>
    <property type="evidence" value="ECO:0007669"/>
    <property type="project" value="InterPro"/>
</dbReference>
<comment type="caution">
    <text evidence="5">The sequence shown here is derived from an EMBL/GenBank/DDBJ whole genome shotgun (WGS) entry which is preliminary data.</text>
</comment>
<dbReference type="AlphaFoldDB" id="A0AAW5MVN7"/>
<keyword evidence="3" id="KW-0804">Transcription</keyword>
<dbReference type="PROSITE" id="PS01124">
    <property type="entry name" value="HTH_ARAC_FAMILY_2"/>
    <property type="match status" value="1"/>
</dbReference>
<dbReference type="InterPro" id="IPR009057">
    <property type="entry name" value="Homeodomain-like_sf"/>
</dbReference>
<feature type="non-terminal residue" evidence="5">
    <location>
        <position position="61"/>
    </location>
</feature>
<dbReference type="Gene3D" id="1.10.10.60">
    <property type="entry name" value="Homeodomain-like"/>
    <property type="match status" value="1"/>
</dbReference>